<dbReference type="SUPFAM" id="SSF48239">
    <property type="entry name" value="Terpenoid cyclases/Protein prenyltransferases"/>
    <property type="match status" value="1"/>
</dbReference>
<dbReference type="InterPro" id="IPR008930">
    <property type="entry name" value="Terpenoid_cyclase/PrenylTrfase"/>
</dbReference>
<dbReference type="CDD" id="cd00688">
    <property type="entry name" value="ISOPREN_C2_like"/>
    <property type="match status" value="1"/>
</dbReference>
<dbReference type="OrthoDB" id="1947068at2"/>
<dbReference type="PANTHER" id="PTHR43308">
    <property type="entry name" value="OUTER MEMBRANE PROTEIN ALPHA-RELATED"/>
    <property type="match status" value="1"/>
</dbReference>
<feature type="domain" description="SLH" evidence="3">
    <location>
        <begin position="897"/>
        <end position="958"/>
    </location>
</feature>
<gene>
    <name evidence="4" type="ORF">SAMN05446037_100552</name>
</gene>
<dbReference type="Proteomes" id="UP000198304">
    <property type="component" value="Unassembled WGS sequence"/>
</dbReference>
<dbReference type="AlphaFoldDB" id="A0A239C7S8"/>
<evidence type="ECO:0000256" key="2">
    <source>
        <dbReference type="SAM" id="SignalP"/>
    </source>
</evidence>
<feature type="domain" description="SLH" evidence="3">
    <location>
        <begin position="959"/>
        <end position="1022"/>
    </location>
</feature>
<dbReference type="RefSeq" id="WP_089282103.1">
    <property type="nucleotide sequence ID" value="NZ_FZOJ01000005.1"/>
</dbReference>
<proteinExistence type="predicted"/>
<keyword evidence="5" id="KW-1185">Reference proteome</keyword>
<feature type="chain" id="PRO_5012714927" evidence="2">
    <location>
        <begin position="27"/>
        <end position="1075"/>
    </location>
</feature>
<dbReference type="Pfam" id="PF14478">
    <property type="entry name" value="DUF4430"/>
    <property type="match status" value="2"/>
</dbReference>
<dbReference type="PANTHER" id="PTHR43308:SF5">
    <property type="entry name" value="S-LAYER PROTEIN _ PEPTIDOGLYCAN ENDO-BETA-N-ACETYLGLUCOSAMINIDASE"/>
    <property type="match status" value="1"/>
</dbReference>
<protein>
    <submittedName>
        <fullName evidence="4">S-layer homology domain-containing protein</fullName>
    </submittedName>
</protein>
<dbReference type="InterPro" id="IPR001119">
    <property type="entry name" value="SLH_dom"/>
</dbReference>
<dbReference type="Gene3D" id="2.170.130.30">
    <property type="match status" value="1"/>
</dbReference>
<sequence>MKRSLAFKYIAFTLMLLILFNVQVFAVDNTDAGYSIDNTSDTMSTVSETVYGVEDDNNFTYSISTMSTATSTVSEIVYQVKAYYKNNKPTLDNWEEIVSLKLAGEDFKASSWDLTSWDQNSLDTDSPATAYAGRILALIALGEAPSNYHGRNLLQELTIKQQQNGSFGGSINNTVWAIIALDEAGVSYNKEKAVEYLMSQKKSDGGFALSGTSGDPDITGEALLALSKHRDKAGVSNVIHGAIEFLKNVQLESAGFTSWGSENSQSSARVITGLLAVGENILDVEWQKEGKTIIDALAAYLLPNNSFKFSSSGNTNAMATRQALRALAELEHAGYGDYKPGSGSGGTPSEPEKATVRVRVEGLESSLADETVIIEGTAFDALIEAVGSENVVAPGGLINSIKGESGQSIEDEGISTYWMYYVIRDGEIEQESFNQGASNYHVENGDVIVFYIGALDDSWNSKTYFPVVTVSPASPTVGQSVTINISEKKYTWSGLQDLTSEERAVIGDYTVKIGEIEHKSHGGQVTIPNVAEGTLQYTIRNQSDVGYPNVVTYKESINVSSGSNGGGDPTSPDEIEVSVEIIGKNNQTHFSRSQITLPKNKANVFEALKATGVSYKTRDNNSYVYEIAGEREDLTGTAGWKYKVGSSIPGGPAIDYTLKDGDSILWFWAGDYTSTSPGGGAISPQEEQAVMKEIQESIADAIKKLEEAFKSFVKGVAAEEFEGSSIVIGKDNSMTESQKKALQSLLEENIVSIQQKVEIGKESIVTDLQNEVILKIVKDVLNKEVEITIEELEMDENILLPETHEFLSSIYEFGPKGTVFNKPVYLSIRTAIPDGVNHEDILLAWYNEEKGQWVILPTVVDSSTGTVTGSVEHFTKFSVLVRKSPAEELQEEEASIQIQFEDVDEVNYPWAVKEISDLAEKGIIKGVGNNRFAPAREVNRAEFATLLVKVLDIDYTKEYQGRFQDVSEEDWYAVYVEAAAEMGIITGLTEHSFAPYDKLTRKQAAVMIAKILEEKEAITPIELKDASEISPWALDKVVQVMDHDIFKGFPDETFGPKEYVTRAQSAVLIHKLLME</sequence>
<evidence type="ECO:0000256" key="1">
    <source>
        <dbReference type="ARBA" id="ARBA00022737"/>
    </source>
</evidence>
<organism evidence="4 5">
    <name type="scientific">Anaerovirgula multivorans</name>
    <dbReference type="NCBI Taxonomy" id="312168"/>
    <lineage>
        <taxon>Bacteria</taxon>
        <taxon>Bacillati</taxon>
        <taxon>Bacillota</taxon>
        <taxon>Clostridia</taxon>
        <taxon>Peptostreptococcales</taxon>
        <taxon>Natronincolaceae</taxon>
        <taxon>Anaerovirgula</taxon>
    </lineage>
</organism>
<dbReference type="Gene3D" id="1.50.10.20">
    <property type="match status" value="1"/>
</dbReference>
<dbReference type="InterPro" id="IPR027954">
    <property type="entry name" value="Transcobalamin-like_C"/>
</dbReference>
<accession>A0A239C7S8</accession>
<evidence type="ECO:0000313" key="5">
    <source>
        <dbReference type="Proteomes" id="UP000198304"/>
    </source>
</evidence>
<dbReference type="EMBL" id="FZOJ01000005">
    <property type="protein sequence ID" value="SNS16160.1"/>
    <property type="molecule type" value="Genomic_DNA"/>
</dbReference>
<feature type="domain" description="SLH" evidence="3">
    <location>
        <begin position="1023"/>
        <end position="1075"/>
    </location>
</feature>
<reference evidence="4 5" key="1">
    <citation type="submission" date="2017-06" db="EMBL/GenBank/DDBJ databases">
        <authorList>
            <person name="Kim H.J."/>
            <person name="Triplett B.A."/>
        </authorList>
    </citation>
    <scope>NUCLEOTIDE SEQUENCE [LARGE SCALE GENOMIC DNA]</scope>
    <source>
        <strain evidence="4 5">SCA</strain>
    </source>
</reference>
<dbReference type="Pfam" id="PF00395">
    <property type="entry name" value="SLH"/>
    <property type="match status" value="3"/>
</dbReference>
<evidence type="ECO:0000313" key="4">
    <source>
        <dbReference type="EMBL" id="SNS16160.1"/>
    </source>
</evidence>
<keyword evidence="1" id="KW-0677">Repeat</keyword>
<name>A0A239C7S8_9FIRM</name>
<keyword evidence="2" id="KW-0732">Signal</keyword>
<dbReference type="InterPro" id="IPR051465">
    <property type="entry name" value="Cell_Envelope_Struct_Comp"/>
</dbReference>
<evidence type="ECO:0000259" key="3">
    <source>
        <dbReference type="PROSITE" id="PS51272"/>
    </source>
</evidence>
<feature type="signal peptide" evidence="2">
    <location>
        <begin position="1"/>
        <end position="26"/>
    </location>
</feature>
<dbReference type="Gene3D" id="2.60.220.30">
    <property type="match status" value="1"/>
</dbReference>
<dbReference type="PROSITE" id="PS51272">
    <property type="entry name" value="SLH"/>
    <property type="match status" value="3"/>
</dbReference>